<evidence type="ECO:0000313" key="1">
    <source>
        <dbReference type="EMBL" id="OGG11381.1"/>
    </source>
</evidence>
<dbReference type="STRING" id="1798370.A2Z00_00385"/>
<sequence length="104" mass="12650">MTKIRHSPVEKRIERNFQELKRRSEIRKRYGVFTQGMLEDMFDKKFEEKLGPITKKLQVVDEKLDWLIAEYKKFDEEQILLGHRVGNHDDRIEHIEKKLQIVID</sequence>
<accession>A0A1F5ZG59</accession>
<reference evidence="1 2" key="1">
    <citation type="journal article" date="2016" name="Nat. Commun.">
        <title>Thousands of microbial genomes shed light on interconnected biogeochemical processes in an aquifer system.</title>
        <authorList>
            <person name="Anantharaman K."/>
            <person name="Brown C.T."/>
            <person name="Hug L.A."/>
            <person name="Sharon I."/>
            <person name="Castelle C.J."/>
            <person name="Probst A.J."/>
            <person name="Thomas B.C."/>
            <person name="Singh A."/>
            <person name="Wilkins M.J."/>
            <person name="Karaoz U."/>
            <person name="Brodie E.L."/>
            <person name="Williams K.H."/>
            <person name="Hubbard S.S."/>
            <person name="Banfield J.F."/>
        </authorList>
    </citation>
    <scope>NUCLEOTIDE SEQUENCE [LARGE SCALE GENOMIC DNA]</scope>
</reference>
<proteinExistence type="predicted"/>
<dbReference type="AlphaFoldDB" id="A0A1F5ZG59"/>
<organism evidence="1 2">
    <name type="scientific">Candidatus Gottesmanbacteria bacterium RBG_13_45_10</name>
    <dbReference type="NCBI Taxonomy" id="1798370"/>
    <lineage>
        <taxon>Bacteria</taxon>
        <taxon>Candidatus Gottesmaniibacteriota</taxon>
    </lineage>
</organism>
<name>A0A1F5ZG59_9BACT</name>
<gene>
    <name evidence="1" type="ORF">A2Z00_00385</name>
</gene>
<dbReference type="Proteomes" id="UP000177268">
    <property type="component" value="Unassembled WGS sequence"/>
</dbReference>
<dbReference type="EMBL" id="MFIZ01000030">
    <property type="protein sequence ID" value="OGG11381.1"/>
    <property type="molecule type" value="Genomic_DNA"/>
</dbReference>
<comment type="caution">
    <text evidence="1">The sequence shown here is derived from an EMBL/GenBank/DDBJ whole genome shotgun (WGS) entry which is preliminary data.</text>
</comment>
<evidence type="ECO:0000313" key="2">
    <source>
        <dbReference type="Proteomes" id="UP000177268"/>
    </source>
</evidence>
<protein>
    <submittedName>
        <fullName evidence="1">Uncharacterized protein</fullName>
    </submittedName>
</protein>